<protein>
    <recommendedName>
        <fullName evidence="5">Non-homologous end joining protein Ku</fullName>
    </recommendedName>
</protein>
<evidence type="ECO:0000259" key="7">
    <source>
        <dbReference type="SMART" id="SM00559"/>
    </source>
</evidence>
<dbReference type="Pfam" id="PF02735">
    <property type="entry name" value="Ku"/>
    <property type="match status" value="1"/>
</dbReference>
<sequence>MRTLWKGAISFGLVHVPVKMYTATEDKDVKFNYLHEKCKTPIKYERVCPTCETTVPPEEIVRGYEYEKGRYVILRDEDFEKLPLETARSIDIIDFVEMEEIDPIYFDKSYYLAPGDGGQKAYELLKSAMKEANKIAIAKVVIRSKEAIVALRVYKDAILMATMHYPDEIRSVDLMPELNYQVKINETERKMALQLIGSLSEHFYPEKYTNEYRQALLDLIQAKIAGEEIEVAPRPETGKVVDLMEALKESIELAKTEKERRQAQKEQIEEKPRKKRVRKTS</sequence>
<gene>
    <name evidence="5" type="primary">ku</name>
    <name evidence="8" type="ORF">Tfer_0582</name>
</gene>
<name>A0A0L6W600_9FIRM</name>
<dbReference type="GO" id="GO:0006303">
    <property type="term" value="P:double-strand break repair via nonhomologous end joining"/>
    <property type="evidence" value="ECO:0007669"/>
    <property type="project" value="UniProtKB-UniRule"/>
</dbReference>
<keyword evidence="2 5" id="KW-0238">DNA-binding</keyword>
<proteinExistence type="inferred from homology"/>
<feature type="domain" description="Ku" evidence="7">
    <location>
        <begin position="52"/>
        <end position="180"/>
    </location>
</feature>
<evidence type="ECO:0000256" key="2">
    <source>
        <dbReference type="ARBA" id="ARBA00023125"/>
    </source>
</evidence>
<keyword evidence="1 5" id="KW-0227">DNA damage</keyword>
<dbReference type="PATRIC" id="fig|281456.6.peg.613"/>
<comment type="subunit">
    <text evidence="5">Homodimer. Interacts with LigD.</text>
</comment>
<accession>A0A0L6W600</accession>
<feature type="region of interest" description="Disordered" evidence="6">
    <location>
        <begin position="257"/>
        <end position="281"/>
    </location>
</feature>
<dbReference type="EMBL" id="LGTE01000002">
    <property type="protein sequence ID" value="KNZ70901.1"/>
    <property type="molecule type" value="Genomic_DNA"/>
</dbReference>
<dbReference type="SUPFAM" id="SSF100939">
    <property type="entry name" value="SPOC domain-like"/>
    <property type="match status" value="1"/>
</dbReference>
<keyword evidence="9" id="KW-1185">Reference proteome</keyword>
<dbReference type="CDD" id="cd00789">
    <property type="entry name" value="KU_like"/>
    <property type="match status" value="1"/>
</dbReference>
<comment type="similarity">
    <text evidence="5">Belongs to the prokaryotic Ku family.</text>
</comment>
<dbReference type="AlphaFoldDB" id="A0A0L6W600"/>
<dbReference type="FunFam" id="2.40.290.10:FF:000004">
    <property type="entry name" value="Non-homologous end joining protein Ku"/>
    <property type="match status" value="1"/>
</dbReference>
<reference evidence="9" key="1">
    <citation type="submission" date="2015-07" db="EMBL/GenBank/DDBJ databases">
        <title>Complete Genome of Thermincola ferriacetica strain Z-0001T.</title>
        <authorList>
            <person name="Lusk B."/>
            <person name="Badalamenti J.P."/>
            <person name="Parameswaran P."/>
            <person name="Bond D.R."/>
            <person name="Torres C.I."/>
        </authorList>
    </citation>
    <scope>NUCLEOTIDE SEQUENCE [LARGE SCALE GENOMIC DNA]</scope>
    <source>
        <strain evidence="9">Z-0001</strain>
    </source>
</reference>
<dbReference type="PANTHER" id="PTHR41251">
    <property type="entry name" value="NON-HOMOLOGOUS END JOINING PROTEIN KU"/>
    <property type="match status" value="1"/>
</dbReference>
<dbReference type="InterPro" id="IPR009187">
    <property type="entry name" value="Prok_Ku"/>
</dbReference>
<dbReference type="InterPro" id="IPR006164">
    <property type="entry name" value="DNA_bd_Ku70/Ku80"/>
</dbReference>
<evidence type="ECO:0000256" key="1">
    <source>
        <dbReference type="ARBA" id="ARBA00022763"/>
    </source>
</evidence>
<evidence type="ECO:0000313" key="8">
    <source>
        <dbReference type="EMBL" id="KNZ70901.1"/>
    </source>
</evidence>
<keyword evidence="4 5" id="KW-0234">DNA repair</keyword>
<dbReference type="Proteomes" id="UP000037175">
    <property type="component" value="Unassembled WGS sequence"/>
</dbReference>
<comment type="caution">
    <text evidence="8">The sequence shown here is derived from an EMBL/GenBank/DDBJ whole genome shotgun (WGS) entry which is preliminary data.</text>
</comment>
<dbReference type="SMART" id="SM00559">
    <property type="entry name" value="Ku78"/>
    <property type="match status" value="1"/>
</dbReference>
<dbReference type="PANTHER" id="PTHR41251:SF1">
    <property type="entry name" value="NON-HOMOLOGOUS END JOINING PROTEIN KU"/>
    <property type="match status" value="1"/>
</dbReference>
<dbReference type="NCBIfam" id="TIGR02772">
    <property type="entry name" value="Ku_bact"/>
    <property type="match status" value="1"/>
</dbReference>
<dbReference type="RefSeq" id="WP_052216789.1">
    <property type="nucleotide sequence ID" value="NZ_LGTE01000002.1"/>
</dbReference>
<dbReference type="GO" id="GO:0003690">
    <property type="term" value="F:double-stranded DNA binding"/>
    <property type="evidence" value="ECO:0007669"/>
    <property type="project" value="UniProtKB-UniRule"/>
</dbReference>
<dbReference type="GO" id="GO:0006310">
    <property type="term" value="P:DNA recombination"/>
    <property type="evidence" value="ECO:0007669"/>
    <property type="project" value="UniProtKB-KW"/>
</dbReference>
<feature type="compositionally biased region" description="Basic and acidic residues" evidence="6">
    <location>
        <begin position="257"/>
        <end position="272"/>
    </location>
</feature>
<evidence type="ECO:0000256" key="6">
    <source>
        <dbReference type="SAM" id="MobiDB-lite"/>
    </source>
</evidence>
<keyword evidence="3 5" id="KW-0233">DNA recombination</keyword>
<evidence type="ECO:0000313" key="9">
    <source>
        <dbReference type="Proteomes" id="UP000037175"/>
    </source>
</evidence>
<comment type="function">
    <text evidence="5">With LigD forms a non-homologous end joining (NHEJ) DNA repair enzyme, which repairs dsDNA breaks with reduced fidelity. Binds linear dsDNA with 5'- and 3'- overhangs but not closed circular dsDNA nor ssDNA. Recruits and stimulates the ligase activity of LigD.</text>
</comment>
<evidence type="ECO:0000256" key="5">
    <source>
        <dbReference type="HAMAP-Rule" id="MF_01875"/>
    </source>
</evidence>
<dbReference type="HAMAP" id="MF_01875">
    <property type="entry name" value="Prokaryotic_Ku"/>
    <property type="match status" value="1"/>
</dbReference>
<dbReference type="PIRSF" id="PIRSF006493">
    <property type="entry name" value="Prok_Ku"/>
    <property type="match status" value="1"/>
</dbReference>
<dbReference type="Gene3D" id="2.40.290.10">
    <property type="match status" value="1"/>
</dbReference>
<evidence type="ECO:0000256" key="4">
    <source>
        <dbReference type="ARBA" id="ARBA00023204"/>
    </source>
</evidence>
<dbReference type="InterPro" id="IPR016194">
    <property type="entry name" value="SPOC-like_C_dom_sf"/>
</dbReference>
<evidence type="ECO:0000256" key="3">
    <source>
        <dbReference type="ARBA" id="ARBA00023172"/>
    </source>
</evidence>
<organism evidence="8 9">
    <name type="scientific">Thermincola ferriacetica</name>
    <dbReference type="NCBI Taxonomy" id="281456"/>
    <lineage>
        <taxon>Bacteria</taxon>
        <taxon>Bacillati</taxon>
        <taxon>Bacillota</taxon>
        <taxon>Clostridia</taxon>
        <taxon>Eubacteriales</taxon>
        <taxon>Thermincolaceae</taxon>
        <taxon>Thermincola</taxon>
    </lineage>
</organism>